<feature type="transmembrane region" description="Helical" evidence="1">
    <location>
        <begin position="178"/>
        <end position="199"/>
    </location>
</feature>
<feature type="transmembrane region" description="Helical" evidence="1">
    <location>
        <begin position="56"/>
        <end position="78"/>
    </location>
</feature>
<keyword evidence="1" id="KW-0812">Transmembrane</keyword>
<proteinExistence type="predicted"/>
<feature type="transmembrane region" description="Helical" evidence="1">
    <location>
        <begin position="369"/>
        <end position="386"/>
    </location>
</feature>
<evidence type="ECO:0000313" key="3">
    <source>
        <dbReference type="Proteomes" id="UP000031838"/>
    </source>
</evidence>
<sequence>MCRARQPPGGARANRAALCWPAHSSIQEAGMKISEPMRAAPHSPVPPLLRLGMRPFYPAGAAFGALAMLMWLAALHGVPAAGRVASMSGLLWHVHEMIFGFAAAIVVGFLLTAVRAWTSRDTLRGGALAALWLWWAAGRVLIWSGPWAVAAVVDSLFLPITALVLLRVLVAAGNRRNVFLPVVLALFGVLDALFQWYAAAGRADLALRTAYAATGLVVFFVVVITGRVVPMFTMNAIPGFTLRRFRVVERLAAPAAVLTLGADAAGAPPALLVAAGAATALLHAARIVGWRSWRVGNRPILWILHVSCLWIPAGFALLALASAGVVPHSLALHALTVGAIGGAIIAMVTRTALGHTGRKLVAGRWERSCYWLMIAAALLRVFGPLVPAVPYMAWIDASGGCWIVAFLVYTIRYTPFLMKPRVDGRVD</sequence>
<reference evidence="2 3" key="2">
    <citation type="journal article" date="2016" name="Appl. Microbiol. Biotechnol.">
        <title>Mutations improving production and secretion of extracellular lipase by Burkholderia glumae PG1.</title>
        <authorList>
            <person name="Knapp A."/>
            <person name="Voget S."/>
            <person name="Gao R."/>
            <person name="Zaburannyi N."/>
            <person name="Krysciak D."/>
            <person name="Breuer M."/>
            <person name="Hauer B."/>
            <person name="Streit W.R."/>
            <person name="Muller R."/>
            <person name="Daniel R."/>
            <person name="Jaeger K.E."/>
        </authorList>
    </citation>
    <scope>NUCLEOTIDE SEQUENCE [LARGE SCALE GENOMIC DNA]</scope>
    <source>
        <strain evidence="2 3">PG1</strain>
    </source>
</reference>
<keyword evidence="3" id="KW-1185">Reference proteome</keyword>
<dbReference type="HOGENOM" id="CLU_041785_2_0_4"/>
<name>A0A0B6S6Q9_BURPL</name>
<accession>A0A0B6S6Q9</accession>
<dbReference type="Proteomes" id="UP000031838">
    <property type="component" value="Chromosome 2"/>
</dbReference>
<feature type="transmembrane region" description="Helical" evidence="1">
    <location>
        <begin position="125"/>
        <end position="142"/>
    </location>
</feature>
<feature type="transmembrane region" description="Helical" evidence="1">
    <location>
        <begin position="300"/>
        <end position="324"/>
    </location>
</feature>
<dbReference type="InterPro" id="IPR010266">
    <property type="entry name" value="NnrS"/>
</dbReference>
<gene>
    <name evidence="2" type="primary">nnrS</name>
    <name evidence="2" type="ORF">BGL_2c20800</name>
</gene>
<feature type="transmembrane region" description="Helical" evidence="1">
    <location>
        <begin position="148"/>
        <end position="166"/>
    </location>
</feature>
<evidence type="ECO:0000313" key="2">
    <source>
        <dbReference type="EMBL" id="AJK50144.1"/>
    </source>
</evidence>
<feature type="transmembrane region" description="Helical" evidence="1">
    <location>
        <begin position="205"/>
        <end position="226"/>
    </location>
</feature>
<reference evidence="3" key="1">
    <citation type="submission" date="2011-03" db="EMBL/GenBank/DDBJ databases">
        <authorList>
            <person name="Voget S."/>
            <person name="Streit W.R."/>
            <person name="Jaeger K.E."/>
            <person name="Daniel R."/>
        </authorList>
    </citation>
    <scope>NUCLEOTIDE SEQUENCE [LARGE SCALE GENOMIC DNA]</scope>
    <source>
        <strain evidence="3">PG1</strain>
    </source>
</reference>
<protein>
    <submittedName>
        <fullName evidence="2">Protein NnrS</fullName>
    </submittedName>
</protein>
<dbReference type="KEGG" id="bgp:BGL_2c20800"/>
<dbReference type="AlphaFoldDB" id="A0A0B6S6Q9"/>
<dbReference type="EMBL" id="CP002581">
    <property type="protein sequence ID" value="AJK50144.1"/>
    <property type="molecule type" value="Genomic_DNA"/>
</dbReference>
<feature type="transmembrane region" description="Helical" evidence="1">
    <location>
        <begin position="392"/>
        <end position="411"/>
    </location>
</feature>
<dbReference type="Pfam" id="PF05940">
    <property type="entry name" value="NnrS"/>
    <property type="match status" value="1"/>
</dbReference>
<evidence type="ECO:0000256" key="1">
    <source>
        <dbReference type="SAM" id="Phobius"/>
    </source>
</evidence>
<organism evidence="2 3">
    <name type="scientific">Burkholderia plantarii</name>
    <dbReference type="NCBI Taxonomy" id="41899"/>
    <lineage>
        <taxon>Bacteria</taxon>
        <taxon>Pseudomonadati</taxon>
        <taxon>Pseudomonadota</taxon>
        <taxon>Betaproteobacteria</taxon>
        <taxon>Burkholderiales</taxon>
        <taxon>Burkholderiaceae</taxon>
        <taxon>Burkholderia</taxon>
    </lineage>
</organism>
<feature type="transmembrane region" description="Helical" evidence="1">
    <location>
        <begin position="330"/>
        <end position="348"/>
    </location>
</feature>
<keyword evidence="1" id="KW-0472">Membrane</keyword>
<keyword evidence="1" id="KW-1133">Transmembrane helix</keyword>
<feature type="transmembrane region" description="Helical" evidence="1">
    <location>
        <begin position="98"/>
        <end position="118"/>
    </location>
</feature>